<sequence length="86" mass="9032">MLDHSPPLIAPAASRYRPATQYGAIQSVTIELTAGGEPAAVPESAKAAILLCLAYWYENRGDMPAAVGMPSGAKLLLDLLSTGAYW</sequence>
<dbReference type="CDD" id="cd08054">
    <property type="entry name" value="gp6"/>
    <property type="match status" value="1"/>
</dbReference>
<comment type="caution">
    <text evidence="1">The sequence shown here is derived from an EMBL/GenBank/DDBJ whole genome shotgun (WGS) entry which is preliminary data.</text>
</comment>
<dbReference type="Gene3D" id="1.10.3230.30">
    <property type="entry name" value="Phage gp6-like head-tail connector protein"/>
    <property type="match status" value="1"/>
</dbReference>
<name>A0ABS5BUK8_9BACT</name>
<keyword evidence="2" id="KW-1185">Reference proteome</keyword>
<accession>A0ABS5BUK8</accession>
<dbReference type="Proteomes" id="UP000676565">
    <property type="component" value="Unassembled WGS sequence"/>
</dbReference>
<protein>
    <submittedName>
        <fullName evidence="1">Phage gp6-like head-tail connector protein</fullName>
    </submittedName>
</protein>
<organism evidence="1 2">
    <name type="scientific">Gemmata palustris</name>
    <dbReference type="NCBI Taxonomy" id="2822762"/>
    <lineage>
        <taxon>Bacteria</taxon>
        <taxon>Pseudomonadati</taxon>
        <taxon>Planctomycetota</taxon>
        <taxon>Planctomycetia</taxon>
        <taxon>Gemmatales</taxon>
        <taxon>Gemmataceae</taxon>
        <taxon>Gemmata</taxon>
    </lineage>
</organism>
<dbReference type="RefSeq" id="WP_210656309.1">
    <property type="nucleotide sequence ID" value="NZ_JAGKQQ010000001.1"/>
</dbReference>
<gene>
    <name evidence="1" type="ORF">J8F10_19035</name>
</gene>
<dbReference type="EMBL" id="JAGKQQ010000001">
    <property type="protein sequence ID" value="MBP3957345.1"/>
    <property type="molecule type" value="Genomic_DNA"/>
</dbReference>
<evidence type="ECO:0000313" key="2">
    <source>
        <dbReference type="Proteomes" id="UP000676565"/>
    </source>
</evidence>
<reference evidence="1 2" key="1">
    <citation type="submission" date="2021-04" db="EMBL/GenBank/DDBJ databases">
        <authorList>
            <person name="Ivanova A."/>
        </authorList>
    </citation>
    <scope>NUCLEOTIDE SEQUENCE [LARGE SCALE GENOMIC DNA]</scope>
    <source>
        <strain evidence="1 2">G18</strain>
    </source>
</reference>
<proteinExistence type="predicted"/>
<evidence type="ECO:0000313" key="1">
    <source>
        <dbReference type="EMBL" id="MBP3957345.1"/>
    </source>
</evidence>